<gene>
    <name evidence="11" type="ordered locus">RC1_1473</name>
</gene>
<dbReference type="Pfam" id="PF02518">
    <property type="entry name" value="HATPase_c"/>
    <property type="match status" value="1"/>
</dbReference>
<comment type="catalytic activity">
    <reaction evidence="1">
        <text>ATP + protein L-histidine = ADP + protein N-phospho-L-histidine.</text>
        <dbReference type="EC" id="2.7.13.3"/>
    </reaction>
</comment>
<keyword evidence="6 11" id="KW-0418">Kinase</keyword>
<evidence type="ECO:0000256" key="8">
    <source>
        <dbReference type="SAM" id="MobiDB-lite"/>
    </source>
</evidence>
<dbReference type="EC" id="2.7.13.3" evidence="2"/>
<protein>
    <recommendedName>
        <fullName evidence="2">histidine kinase</fullName>
        <ecNumber evidence="2">2.7.13.3</ecNumber>
    </recommendedName>
</protein>
<evidence type="ECO:0000313" key="11">
    <source>
        <dbReference type="EMBL" id="ACI98877.1"/>
    </source>
</evidence>
<dbReference type="Gene3D" id="3.30.565.10">
    <property type="entry name" value="Histidine kinase-like ATPase, C-terminal domain"/>
    <property type="match status" value="1"/>
</dbReference>
<keyword evidence="7" id="KW-0067">ATP-binding</keyword>
<organism evidence="11 12">
    <name type="scientific">Rhodospirillum centenum (strain ATCC 51521 / SW)</name>
    <dbReference type="NCBI Taxonomy" id="414684"/>
    <lineage>
        <taxon>Bacteria</taxon>
        <taxon>Pseudomonadati</taxon>
        <taxon>Pseudomonadota</taxon>
        <taxon>Alphaproteobacteria</taxon>
        <taxon>Rhodospirillales</taxon>
        <taxon>Rhodospirillaceae</taxon>
        <taxon>Rhodospirillum</taxon>
    </lineage>
</organism>
<dbReference type="PANTHER" id="PTHR41523:SF8">
    <property type="entry name" value="ETHYLENE RESPONSE SENSOR PROTEIN"/>
    <property type="match status" value="1"/>
</dbReference>
<evidence type="ECO:0000256" key="1">
    <source>
        <dbReference type="ARBA" id="ARBA00000085"/>
    </source>
</evidence>
<dbReference type="Gene3D" id="3.30.450.20">
    <property type="entry name" value="PAS domain"/>
    <property type="match status" value="1"/>
</dbReference>
<dbReference type="EMBL" id="CP000613">
    <property type="protein sequence ID" value="ACI98877.1"/>
    <property type="molecule type" value="Genomic_DNA"/>
</dbReference>
<evidence type="ECO:0000256" key="2">
    <source>
        <dbReference type="ARBA" id="ARBA00012438"/>
    </source>
</evidence>
<feature type="domain" description="Histidine kinase/HSP90-like ATPase" evidence="9">
    <location>
        <begin position="155"/>
        <end position="243"/>
    </location>
</feature>
<evidence type="ECO:0000313" key="12">
    <source>
        <dbReference type="Proteomes" id="UP000001591"/>
    </source>
</evidence>
<dbReference type="Pfam" id="PF07568">
    <property type="entry name" value="HisKA_2"/>
    <property type="match status" value="1"/>
</dbReference>
<dbReference type="RefSeq" id="WP_012566664.1">
    <property type="nucleotide sequence ID" value="NC_011420.2"/>
</dbReference>
<evidence type="ECO:0000256" key="5">
    <source>
        <dbReference type="ARBA" id="ARBA00022741"/>
    </source>
</evidence>
<reference evidence="11 12" key="1">
    <citation type="journal article" date="2010" name="BMC Genomics">
        <title>Metabolic flexibility revealed in the genome of the cyst-forming alpha-1 proteobacterium Rhodospirillum centenum.</title>
        <authorList>
            <person name="Lu Y.K."/>
            <person name="Marden J."/>
            <person name="Han M."/>
            <person name="Swingley W.D."/>
            <person name="Mastrian S.D."/>
            <person name="Chowdhury S.R."/>
            <person name="Hao J."/>
            <person name="Helmy T."/>
            <person name="Kim S."/>
            <person name="Kurdoglu A.A."/>
            <person name="Matthies H.J."/>
            <person name="Rollo D."/>
            <person name="Stothard P."/>
            <person name="Blankenship R.E."/>
            <person name="Bauer C.E."/>
            <person name="Touchman J.W."/>
        </authorList>
    </citation>
    <scope>NUCLEOTIDE SEQUENCE [LARGE SCALE GENOMIC DNA]</scope>
    <source>
        <strain evidence="12">ATCC 51521 / SW</strain>
    </source>
</reference>
<evidence type="ECO:0000256" key="4">
    <source>
        <dbReference type="ARBA" id="ARBA00022679"/>
    </source>
</evidence>
<evidence type="ECO:0000256" key="7">
    <source>
        <dbReference type="ARBA" id="ARBA00022840"/>
    </source>
</evidence>
<evidence type="ECO:0000256" key="3">
    <source>
        <dbReference type="ARBA" id="ARBA00022553"/>
    </source>
</evidence>
<name>B6IMY0_RHOCS</name>
<dbReference type="OrthoDB" id="9767435at2"/>
<feature type="compositionally biased region" description="Basic and acidic residues" evidence="8">
    <location>
        <begin position="9"/>
        <end position="22"/>
    </location>
</feature>
<dbReference type="SUPFAM" id="SSF55874">
    <property type="entry name" value="ATPase domain of HSP90 chaperone/DNA topoisomerase II/histidine kinase"/>
    <property type="match status" value="1"/>
</dbReference>
<dbReference type="GO" id="GO:0004673">
    <property type="term" value="F:protein histidine kinase activity"/>
    <property type="evidence" value="ECO:0007669"/>
    <property type="project" value="UniProtKB-EC"/>
</dbReference>
<evidence type="ECO:0000256" key="6">
    <source>
        <dbReference type="ARBA" id="ARBA00022777"/>
    </source>
</evidence>
<evidence type="ECO:0000259" key="9">
    <source>
        <dbReference type="Pfam" id="PF02518"/>
    </source>
</evidence>
<feature type="region of interest" description="Disordered" evidence="8">
    <location>
        <begin position="1"/>
        <end position="32"/>
    </location>
</feature>
<proteinExistence type="predicted"/>
<keyword evidence="4" id="KW-0808">Transferase</keyword>
<dbReference type="AlphaFoldDB" id="B6IMY0"/>
<evidence type="ECO:0000259" key="10">
    <source>
        <dbReference type="Pfam" id="PF07568"/>
    </source>
</evidence>
<feature type="domain" description="Signal transduction histidine kinase subgroup 2 dimerisation and phosphoacceptor" evidence="10">
    <location>
        <begin position="53"/>
        <end position="124"/>
    </location>
</feature>
<dbReference type="PANTHER" id="PTHR41523">
    <property type="entry name" value="TWO-COMPONENT SYSTEM SENSOR PROTEIN"/>
    <property type="match status" value="1"/>
</dbReference>
<accession>B6IMY0</accession>
<keyword evidence="3" id="KW-0597">Phosphoprotein</keyword>
<dbReference type="STRING" id="414684.RC1_1473"/>
<keyword evidence="12" id="KW-1185">Reference proteome</keyword>
<dbReference type="eggNOG" id="COG3920">
    <property type="taxonomic scope" value="Bacteria"/>
</dbReference>
<dbReference type="KEGG" id="rce:RC1_1473"/>
<dbReference type="GO" id="GO:0005524">
    <property type="term" value="F:ATP binding"/>
    <property type="evidence" value="ECO:0007669"/>
    <property type="project" value="UniProtKB-KW"/>
</dbReference>
<dbReference type="InterPro" id="IPR036890">
    <property type="entry name" value="HATPase_C_sf"/>
</dbReference>
<dbReference type="Proteomes" id="UP000001591">
    <property type="component" value="Chromosome"/>
</dbReference>
<dbReference type="HOGENOM" id="CLU_1202815_0_0_5"/>
<dbReference type="InterPro" id="IPR011495">
    <property type="entry name" value="Sig_transdc_His_kin_sub2_dim/P"/>
</dbReference>
<sequence length="243" mass="26299">MTADPGGPADRRAGSHSGDRIADSPAGTPQTDWAGRCRLLESALADKEATLREMQHRAKNSLQLVISLLRLQHHRISDPTARAAYDQTMHRVEVLAILYRQVHETRSETQVDLPRYLREVCETAVLNAADTLRPAQVQVQVDAQALTTSLYSAMPLGLIVNELVSQGLTHAYPTDGWLKVSLESLTDGTARLTVSDNGRALPTGFDTEADAAAMLVEALATQLGADLDIRHGTGTTVSLTLKL</sequence>
<keyword evidence="5" id="KW-0547">Nucleotide-binding</keyword>
<dbReference type="InterPro" id="IPR003594">
    <property type="entry name" value="HATPase_dom"/>
</dbReference>